<feature type="domain" description="F-box" evidence="1">
    <location>
        <begin position="46"/>
        <end position="98"/>
    </location>
</feature>
<dbReference type="PROSITE" id="PS50181">
    <property type="entry name" value="FBOX"/>
    <property type="match status" value="1"/>
</dbReference>
<protein>
    <recommendedName>
        <fullName evidence="1">F-box domain-containing protein</fullName>
    </recommendedName>
</protein>
<dbReference type="AlphaFoldDB" id="A0AAV5WDN4"/>
<name>A0AAV5WDN4_9BILA</name>
<sequence>MSQSDVNFPPFKRAKNENKQIEICNSGDDFVSIEPSMKRSKTEDEQSSLVSLPTEIIVMIYSNLHFIDQLRMRGVNRRMNEIGSTFKYSIDDLFFTNSSSTGRRLRTPLVGRFKVSIDGSRLIYLNEKKMESFLSAMRRISQNTVVRKMRIIDCVSFPSEVRNFLCETAADELVLEIIEGVFERWEQCSFLMSLVEKKERAIIPRGVVRPFEKEQFLNLHDKMLHRSISLMYIDVPVHGVRVINELLSQFMGVELSIQETFFADFRDLILFLTFPLEFKSNQDGKTVMYTECVNDKSFSILHFNDLLGVEFHFRNNTYTCGVRIKWYENEEEVKKAKENYKIVIATKR</sequence>
<dbReference type="Pfam" id="PF00646">
    <property type="entry name" value="F-box"/>
    <property type="match status" value="1"/>
</dbReference>
<evidence type="ECO:0000313" key="3">
    <source>
        <dbReference type="Proteomes" id="UP001432322"/>
    </source>
</evidence>
<organism evidence="2 3">
    <name type="scientific">Pristionchus fissidentatus</name>
    <dbReference type="NCBI Taxonomy" id="1538716"/>
    <lineage>
        <taxon>Eukaryota</taxon>
        <taxon>Metazoa</taxon>
        <taxon>Ecdysozoa</taxon>
        <taxon>Nematoda</taxon>
        <taxon>Chromadorea</taxon>
        <taxon>Rhabditida</taxon>
        <taxon>Rhabditina</taxon>
        <taxon>Diplogasteromorpha</taxon>
        <taxon>Diplogasteroidea</taxon>
        <taxon>Neodiplogasteridae</taxon>
        <taxon>Pristionchus</taxon>
    </lineage>
</organism>
<dbReference type="InterPro" id="IPR001810">
    <property type="entry name" value="F-box_dom"/>
</dbReference>
<dbReference type="SUPFAM" id="SSF81383">
    <property type="entry name" value="F-box domain"/>
    <property type="match status" value="1"/>
</dbReference>
<dbReference type="InterPro" id="IPR036047">
    <property type="entry name" value="F-box-like_dom_sf"/>
</dbReference>
<reference evidence="2" key="1">
    <citation type="submission" date="2023-10" db="EMBL/GenBank/DDBJ databases">
        <title>Genome assembly of Pristionchus species.</title>
        <authorList>
            <person name="Yoshida K."/>
            <person name="Sommer R.J."/>
        </authorList>
    </citation>
    <scope>NUCLEOTIDE SEQUENCE</scope>
    <source>
        <strain evidence="2">RS5133</strain>
    </source>
</reference>
<keyword evidence="3" id="KW-1185">Reference proteome</keyword>
<comment type="caution">
    <text evidence="2">The sequence shown here is derived from an EMBL/GenBank/DDBJ whole genome shotgun (WGS) entry which is preliminary data.</text>
</comment>
<accession>A0AAV5WDN4</accession>
<proteinExistence type="predicted"/>
<gene>
    <name evidence="2" type="ORF">PFISCL1PPCAC_19221</name>
</gene>
<evidence type="ECO:0000259" key="1">
    <source>
        <dbReference type="PROSITE" id="PS50181"/>
    </source>
</evidence>
<evidence type="ECO:0000313" key="2">
    <source>
        <dbReference type="EMBL" id="GMT27924.1"/>
    </source>
</evidence>
<dbReference type="Proteomes" id="UP001432322">
    <property type="component" value="Unassembled WGS sequence"/>
</dbReference>
<dbReference type="EMBL" id="BTSY01000005">
    <property type="protein sequence ID" value="GMT27924.1"/>
    <property type="molecule type" value="Genomic_DNA"/>
</dbReference>